<dbReference type="PATRIC" id="fig|1469144.8.peg.2270"/>
<keyword evidence="2" id="KW-1133">Transmembrane helix</keyword>
<sequence length="297" mass="31729">MSKDSERTTGSDQLPPGWYPDPAGQPGMERYWDGQRWLLTTRPAGPPPMPPPGAPGWPPPGGFQPVKSRSRLPWRHRLTLWSLAGAATVAVLVLMMVAALVDQAAEPRYPDLSRWPPAAGGQPGGQPGSGGQLADESIGITYQMPPGWYPSSAGGTTGMSTGSYRCPDGKRSCVRGYVSSGVVTGDEPRTAAEIHGKAFSQGARETTVLQQGELTVDGHRAYYIRWRATPSNPAFATGITQIVVLDLGARTRQDKELGYLFFNFDTGHPEDPDPALIDQIVASVRFTGPPASPAPTP</sequence>
<feature type="compositionally biased region" description="Pro residues" evidence="1">
    <location>
        <begin position="44"/>
        <end position="62"/>
    </location>
</feature>
<protein>
    <submittedName>
        <fullName evidence="6">Uncharacterized protein</fullName>
    </submittedName>
</protein>
<name>A0A132NDL1_9ACTN</name>
<reference evidence="7" key="2">
    <citation type="submission" date="2015-02" db="EMBL/GenBank/DDBJ databases">
        <title>Physiological reanalysis, assessment of diazotrophy, and genome sequences of multiple isolates of Streptomyces thermoautotrophicus.</title>
        <authorList>
            <person name="MacKellar D.C."/>
            <person name="Lieber L."/>
            <person name="Norman J."/>
            <person name="Bolger A."/>
            <person name="Tobin C."/>
            <person name="Murray J.W."/>
            <person name="Friesen M."/>
            <person name="Prell J."/>
        </authorList>
    </citation>
    <scope>NUCLEOTIDE SEQUENCE [LARGE SCALE GENOMIC DNA]</scope>
    <source>
        <strain evidence="7">UBT1</strain>
    </source>
</reference>
<comment type="caution">
    <text evidence="6">The sequence shown here is derived from an EMBL/GenBank/DDBJ whole genome shotgun (WGS) entry which is preliminary data.</text>
</comment>
<evidence type="ECO:0000259" key="3">
    <source>
        <dbReference type="Pfam" id="PF10708"/>
    </source>
</evidence>
<evidence type="ECO:0000256" key="1">
    <source>
        <dbReference type="SAM" id="MobiDB-lite"/>
    </source>
</evidence>
<evidence type="ECO:0000313" key="7">
    <source>
        <dbReference type="Proteomes" id="UP000070598"/>
    </source>
</evidence>
<feature type="region of interest" description="Disordered" evidence="1">
    <location>
        <begin position="1"/>
        <end position="62"/>
    </location>
</feature>
<dbReference type="EMBL" id="JYIJ01000018">
    <property type="protein sequence ID" value="KWX00355.1"/>
    <property type="molecule type" value="Genomic_DNA"/>
</dbReference>
<dbReference type="InterPro" id="IPR058330">
    <property type="entry name" value="DUF8017"/>
</dbReference>
<dbReference type="InterPro" id="IPR018929">
    <property type="entry name" value="DUF2510"/>
</dbReference>
<dbReference type="Proteomes" id="UP000070598">
    <property type="component" value="Unassembled WGS sequence"/>
</dbReference>
<keyword evidence="2" id="KW-0812">Transmembrane</keyword>
<dbReference type="Pfam" id="PF26056">
    <property type="entry name" value="DUF8017"/>
    <property type="match status" value="1"/>
</dbReference>
<keyword evidence="2" id="KW-0472">Membrane</keyword>
<feature type="domain" description="DUF2510" evidence="3">
    <location>
        <begin position="16"/>
        <end position="48"/>
    </location>
</feature>
<reference evidence="6 8" key="1">
    <citation type="submission" date="2015-02" db="EMBL/GenBank/DDBJ databases">
        <title>Physiological reanalysis, assessment of diazotrophy, and genome sequences of multiple isolates of Streptomyces thermoautotrophicus.</title>
        <authorList>
            <person name="MacKellar D.C."/>
            <person name="Lieber L."/>
            <person name="Norman J."/>
            <person name="Bolger A."/>
            <person name="Tobin C."/>
            <person name="Murray J.W."/>
            <person name="Prell J."/>
        </authorList>
    </citation>
    <scope>NUCLEOTIDE SEQUENCE [LARGE SCALE GENOMIC DNA]</scope>
    <source>
        <strain evidence="6 8">UBT1</strain>
    </source>
</reference>
<dbReference type="RefSeq" id="WP_067070863.1">
    <property type="nucleotide sequence ID" value="NZ_JYIJ01000018.1"/>
</dbReference>
<dbReference type="Proteomes" id="UP000070659">
    <property type="component" value="Unassembled WGS sequence"/>
</dbReference>
<feature type="region of interest" description="Disordered" evidence="1">
    <location>
        <begin position="112"/>
        <end position="133"/>
    </location>
</feature>
<organism evidence="6 7">
    <name type="scientific">Carbonactinospora thermoautotrophica</name>
    <dbReference type="NCBI Taxonomy" id="1469144"/>
    <lineage>
        <taxon>Bacteria</taxon>
        <taxon>Bacillati</taxon>
        <taxon>Actinomycetota</taxon>
        <taxon>Actinomycetes</taxon>
        <taxon>Kitasatosporales</taxon>
        <taxon>Carbonactinosporaceae</taxon>
        <taxon>Carbonactinospora</taxon>
    </lineage>
</organism>
<evidence type="ECO:0000313" key="5">
    <source>
        <dbReference type="EMBL" id="KWX00355.1"/>
    </source>
</evidence>
<evidence type="ECO:0000259" key="4">
    <source>
        <dbReference type="Pfam" id="PF26056"/>
    </source>
</evidence>
<feature type="domain" description="DUF8017" evidence="4">
    <location>
        <begin position="136"/>
        <end position="286"/>
    </location>
</feature>
<dbReference type="EMBL" id="JYIK01001014">
    <property type="protein sequence ID" value="KWX08067.1"/>
    <property type="molecule type" value="Genomic_DNA"/>
</dbReference>
<evidence type="ECO:0000256" key="2">
    <source>
        <dbReference type="SAM" id="Phobius"/>
    </source>
</evidence>
<dbReference type="AlphaFoldDB" id="A0A132NDL1"/>
<gene>
    <name evidence="5" type="ORF">TH66_16180</name>
    <name evidence="6" type="ORF">TR74_16635</name>
</gene>
<feature type="transmembrane region" description="Helical" evidence="2">
    <location>
        <begin position="78"/>
        <end position="101"/>
    </location>
</feature>
<evidence type="ECO:0000313" key="8">
    <source>
        <dbReference type="Proteomes" id="UP000070659"/>
    </source>
</evidence>
<dbReference type="Pfam" id="PF10708">
    <property type="entry name" value="DUF2510"/>
    <property type="match status" value="1"/>
</dbReference>
<accession>A0A132NDL1</accession>
<proteinExistence type="predicted"/>
<evidence type="ECO:0000313" key="6">
    <source>
        <dbReference type="EMBL" id="KWX08067.1"/>
    </source>
</evidence>
<feature type="compositionally biased region" description="Gly residues" evidence="1">
    <location>
        <begin position="121"/>
        <end position="131"/>
    </location>
</feature>